<name>A0A6J8CM10_MYTCO</name>
<dbReference type="InterPro" id="IPR041249">
    <property type="entry name" value="HEPN_DZIP3"/>
</dbReference>
<dbReference type="EMBL" id="CACVKT020005601">
    <property type="protein sequence ID" value="CAC5396072.1"/>
    <property type="molecule type" value="Genomic_DNA"/>
</dbReference>
<accession>A0A6J8CM10</accession>
<evidence type="ECO:0000259" key="1">
    <source>
        <dbReference type="Pfam" id="PF18738"/>
    </source>
</evidence>
<reference evidence="2 3" key="1">
    <citation type="submission" date="2020-06" db="EMBL/GenBank/DDBJ databases">
        <authorList>
            <person name="Li R."/>
            <person name="Bekaert M."/>
        </authorList>
    </citation>
    <scope>NUCLEOTIDE SEQUENCE [LARGE SCALE GENOMIC DNA]</scope>
    <source>
        <strain evidence="3">wild</strain>
    </source>
</reference>
<organism evidence="2 3">
    <name type="scientific">Mytilus coruscus</name>
    <name type="common">Sea mussel</name>
    <dbReference type="NCBI Taxonomy" id="42192"/>
    <lineage>
        <taxon>Eukaryota</taxon>
        <taxon>Metazoa</taxon>
        <taxon>Spiralia</taxon>
        <taxon>Lophotrochozoa</taxon>
        <taxon>Mollusca</taxon>
        <taxon>Bivalvia</taxon>
        <taxon>Autobranchia</taxon>
        <taxon>Pteriomorphia</taxon>
        <taxon>Mytilida</taxon>
        <taxon>Mytiloidea</taxon>
        <taxon>Mytilidae</taxon>
        <taxon>Mytilinae</taxon>
        <taxon>Mytilus</taxon>
    </lineage>
</organism>
<evidence type="ECO:0000313" key="3">
    <source>
        <dbReference type="Proteomes" id="UP000507470"/>
    </source>
</evidence>
<gene>
    <name evidence="2" type="ORF">MCOR_30675</name>
</gene>
<keyword evidence="3" id="KW-1185">Reference proteome</keyword>
<feature type="domain" description="DZIP3-like HEPN" evidence="1">
    <location>
        <begin position="2"/>
        <end position="79"/>
    </location>
</feature>
<dbReference type="Pfam" id="PF18738">
    <property type="entry name" value="HEPN_DZIP3"/>
    <property type="match status" value="1"/>
</dbReference>
<dbReference type="Proteomes" id="UP000507470">
    <property type="component" value="Unassembled WGS sequence"/>
</dbReference>
<evidence type="ECO:0000313" key="2">
    <source>
        <dbReference type="EMBL" id="CAC5396072.1"/>
    </source>
</evidence>
<proteinExistence type="predicted"/>
<sequence>MMILMKNLTELDISEKLPLDTDTSEVAWLSRIKYFRNKLVQNSDKKISDEEFEKDWNELSKAVIQLGGKTYEKICNDRKTFNPSPQQCQNYLHSGNLQSDQIHRTSVDSIKEFFIRDASIQTLAKEAVRERFDKQFVPGKLAEELTKQRKHLESLKEERVITQSQWDNLFPTDKGNYRLIAYF</sequence>
<protein>
    <recommendedName>
        <fullName evidence="1">DZIP3-like HEPN domain-containing protein</fullName>
    </recommendedName>
</protein>
<dbReference type="AlphaFoldDB" id="A0A6J8CM10"/>
<dbReference type="OrthoDB" id="6367890at2759"/>